<reference evidence="1 2" key="1">
    <citation type="submission" date="2018-09" db="EMBL/GenBank/DDBJ databases">
        <title>The draft genome of Acinetobacter spp. strains.</title>
        <authorList>
            <person name="Qin J."/>
            <person name="Feng Y."/>
            <person name="Zong Z."/>
        </authorList>
    </citation>
    <scope>NUCLEOTIDE SEQUENCE [LARGE SCALE GENOMIC DNA]</scope>
    <source>
        <strain evidence="1 2">WCHAc060115</strain>
    </source>
</reference>
<keyword evidence="2" id="KW-1185">Reference proteome</keyword>
<organism evidence="1 2">
    <name type="scientific">Acinetobacter rongchengensis</name>
    <dbReference type="NCBI Taxonomy" id="2419601"/>
    <lineage>
        <taxon>Bacteria</taxon>
        <taxon>Pseudomonadati</taxon>
        <taxon>Pseudomonadota</taxon>
        <taxon>Gammaproteobacteria</taxon>
        <taxon>Moraxellales</taxon>
        <taxon>Moraxellaceae</taxon>
        <taxon>Acinetobacter</taxon>
    </lineage>
</organism>
<name>A0A3A8F357_9GAMM</name>
<evidence type="ECO:0000313" key="2">
    <source>
        <dbReference type="Proteomes" id="UP000280405"/>
    </source>
</evidence>
<protein>
    <submittedName>
        <fullName evidence="1">Uncharacterized protein</fullName>
    </submittedName>
</protein>
<accession>A0A3A8F357</accession>
<dbReference type="Proteomes" id="UP000280405">
    <property type="component" value="Unassembled WGS sequence"/>
</dbReference>
<sequence length="357" mass="41256">MGNQKIKYLIKKILISFLFFGITTMNYADNFQIKHIYTINTYILSHHISSSSSSIVISSNNDVITDNLSGIFEIQSNEFGIFKVPLNTEMKQKMLDVNKLLRMPYIEKNLITNNPERGFSYQLNVDQPEIMKSQFIQGLQRNENINNFNTQQERNKAQHTIKVNDFIMDLVLYGISKNKVKFADFYGTTNIFPKSNGLEVILALKNVGPFDVTITNPKEWGEIPKVGEDVNTDHTWYEIVFGGLYKDISWTTRFGLESKYLIKDEIQSEKVLHGDFVIKSNSIRVLRFLIPYQDIKFRSNTGEIDGNRTKQGYVLLDYQAGVLDSNWNFDINFGGVFSDRTWKVEKTSLVRGWVNLE</sequence>
<dbReference type="EMBL" id="RAXT01000001">
    <property type="protein sequence ID" value="RKG40828.1"/>
    <property type="molecule type" value="Genomic_DNA"/>
</dbReference>
<proteinExistence type="predicted"/>
<evidence type="ECO:0000313" key="1">
    <source>
        <dbReference type="EMBL" id="RKG40828.1"/>
    </source>
</evidence>
<comment type="caution">
    <text evidence="1">The sequence shown here is derived from an EMBL/GenBank/DDBJ whole genome shotgun (WGS) entry which is preliminary data.</text>
</comment>
<dbReference type="RefSeq" id="WP_171407716.1">
    <property type="nucleotide sequence ID" value="NZ_RAXT01000001.1"/>
</dbReference>
<gene>
    <name evidence="1" type="ORF">D7V20_00085</name>
</gene>
<dbReference type="AlphaFoldDB" id="A0A3A8F357"/>